<dbReference type="KEGG" id="lant:TUM19329_00380"/>
<dbReference type="RefSeq" id="WP_173235465.1">
    <property type="nucleotide sequence ID" value="NZ_AP022839.1"/>
</dbReference>
<dbReference type="EMBL" id="AP022839">
    <property type="protein sequence ID" value="BCA94730.1"/>
    <property type="molecule type" value="Genomic_DNA"/>
</dbReference>
<dbReference type="Proteomes" id="UP000502894">
    <property type="component" value="Chromosome"/>
</dbReference>
<dbReference type="EMBL" id="AP022839">
    <property type="protein sequence ID" value="BCA96346.1"/>
    <property type="molecule type" value="Genomic_DNA"/>
</dbReference>
<evidence type="ECO:0000313" key="2">
    <source>
        <dbReference type="EMBL" id="BCA93677.1"/>
    </source>
</evidence>
<evidence type="ECO:0000313" key="7">
    <source>
        <dbReference type="Proteomes" id="UP000502894"/>
    </source>
</evidence>
<feature type="domain" description="Lcl C-terminal" evidence="1">
    <location>
        <begin position="22"/>
        <end position="80"/>
    </location>
</feature>
<dbReference type="InterPro" id="IPR011460">
    <property type="entry name" value="Lcl_C"/>
</dbReference>
<reference evidence="3" key="1">
    <citation type="journal article" date="2020" name="Microbiol. Resour. Announc.">
        <title>Complete Genome Sequence of Novel Psychrotolerant Legionella Strain TUM19329, Isolated from Antarctic Lake Sediment.</title>
        <authorList>
            <person name="Shimada S."/>
            <person name="Nakai R."/>
            <person name="Aoki K."/>
            <person name="Shimoeda N."/>
            <person name="Ohno G."/>
            <person name="Miyazaki Y."/>
            <person name="Kudoh S."/>
            <person name="Imura S."/>
            <person name="Watanabe K."/>
            <person name="Ishii Y."/>
            <person name="Tateda K."/>
        </authorList>
    </citation>
    <scope>NUCLEOTIDE SEQUENCE [LARGE SCALE GENOMIC DNA]</scope>
    <source>
        <strain evidence="3">TUM19329</strain>
    </source>
</reference>
<evidence type="ECO:0000313" key="5">
    <source>
        <dbReference type="EMBL" id="BCA95892.1"/>
    </source>
</evidence>
<proteinExistence type="predicted"/>
<sequence>MLLFKSDKGTDLAVDSRLHKTPCTDQNTFINCLGGFAGDNYWSSTEFSGNPTNNAWNQNFNNGNQNDDNKNNNLRVRCVRGFKQSKVTIGVGF</sequence>
<name>A0A6F8T3J6_9GAMM</name>
<dbReference type="KEGG" id="lant:TUM19329_21210"/>
<accession>A0A6F8T3J6</accession>
<dbReference type="EMBL" id="AP022839">
    <property type="protein sequence ID" value="BCA95892.1"/>
    <property type="molecule type" value="Genomic_DNA"/>
</dbReference>
<keyword evidence="7" id="KW-1185">Reference proteome</keyword>
<dbReference type="Pfam" id="PF07603">
    <property type="entry name" value="Lcl_C"/>
    <property type="match status" value="1"/>
</dbReference>
<organism evidence="3 7">
    <name type="scientific">Legionella antarctica</name>
    <dbReference type="NCBI Taxonomy" id="2708020"/>
    <lineage>
        <taxon>Bacteria</taxon>
        <taxon>Pseudomonadati</taxon>
        <taxon>Pseudomonadota</taxon>
        <taxon>Gammaproteobacteria</taxon>
        <taxon>Legionellales</taxon>
        <taxon>Legionellaceae</taxon>
        <taxon>Legionella</taxon>
    </lineage>
</organism>
<evidence type="ECO:0000313" key="6">
    <source>
        <dbReference type="EMBL" id="BCA96346.1"/>
    </source>
</evidence>
<protein>
    <recommendedName>
        <fullName evidence="1">Lcl C-terminal domain-containing protein</fullName>
    </recommendedName>
</protein>
<dbReference type="KEGG" id="lant:TUM19329_27070"/>
<evidence type="ECO:0000313" key="3">
    <source>
        <dbReference type="EMBL" id="BCA94730.1"/>
    </source>
</evidence>
<dbReference type="KEGG" id="lant:TUM19329_22530"/>
<dbReference type="KEGG" id="lant:TUM19329_10910"/>
<dbReference type="AlphaFoldDB" id="A0A6F8T3J6"/>
<dbReference type="EMBL" id="AP022839">
    <property type="protein sequence ID" value="BCA95760.1"/>
    <property type="molecule type" value="Genomic_DNA"/>
</dbReference>
<evidence type="ECO:0000313" key="4">
    <source>
        <dbReference type="EMBL" id="BCA95760.1"/>
    </source>
</evidence>
<gene>
    <name evidence="2" type="ORF">TUM19329_00380</name>
    <name evidence="3" type="ORF">TUM19329_10910</name>
    <name evidence="4" type="ORF">TUM19329_21210</name>
    <name evidence="5" type="ORF">TUM19329_22530</name>
    <name evidence="6" type="ORF">TUM19329_27070</name>
</gene>
<dbReference type="EMBL" id="AP022839">
    <property type="protein sequence ID" value="BCA93677.1"/>
    <property type="molecule type" value="Genomic_DNA"/>
</dbReference>
<evidence type="ECO:0000259" key="1">
    <source>
        <dbReference type="Pfam" id="PF07603"/>
    </source>
</evidence>